<dbReference type="EnsemblPlants" id="HORVU.MOREX.r3.3HG0238480.1">
    <property type="protein sequence ID" value="HORVU.MOREX.r3.3HG0238480.1.CDS1"/>
    <property type="gene ID" value="HORVU.MOREX.r3.3HG0238480"/>
</dbReference>
<organism evidence="2 3">
    <name type="scientific">Hordeum vulgare subsp. vulgare</name>
    <name type="common">Domesticated barley</name>
    <dbReference type="NCBI Taxonomy" id="112509"/>
    <lineage>
        <taxon>Eukaryota</taxon>
        <taxon>Viridiplantae</taxon>
        <taxon>Streptophyta</taxon>
        <taxon>Embryophyta</taxon>
        <taxon>Tracheophyta</taxon>
        <taxon>Spermatophyta</taxon>
        <taxon>Magnoliopsida</taxon>
        <taxon>Liliopsida</taxon>
        <taxon>Poales</taxon>
        <taxon>Poaceae</taxon>
        <taxon>BOP clade</taxon>
        <taxon>Pooideae</taxon>
        <taxon>Triticodae</taxon>
        <taxon>Triticeae</taxon>
        <taxon>Hordeinae</taxon>
        <taxon>Hordeum</taxon>
    </lineage>
</organism>
<name>A0A8I6WPX3_HORVV</name>
<evidence type="ECO:0000313" key="2">
    <source>
        <dbReference type="EnsemblPlants" id="HORVU.MOREX.r3.3HG0238480.1.CDS1"/>
    </source>
</evidence>
<dbReference type="Gramene" id="HORVU.MOREX.r2.3HG0197930.1">
    <property type="protein sequence ID" value="HORVU.MOREX.r2.3HG0197930.1.CDS.1"/>
    <property type="gene ID" value="HORVU.MOREX.r2.3HG0197930"/>
</dbReference>
<dbReference type="Proteomes" id="UP000011116">
    <property type="component" value="Chromosome 3H"/>
</dbReference>
<feature type="signal peptide" evidence="1">
    <location>
        <begin position="1"/>
        <end position="26"/>
    </location>
</feature>
<reference evidence="2" key="2">
    <citation type="submission" date="2020-10" db="EMBL/GenBank/DDBJ databases">
        <authorList>
            <person name="Scholz U."/>
            <person name="Mascher M."/>
            <person name="Fiebig A."/>
        </authorList>
    </citation>
    <scope>NUCLEOTIDE SEQUENCE [LARGE SCALE GENOMIC DNA]</scope>
    <source>
        <strain evidence="2">cv. Morex</strain>
    </source>
</reference>
<gene>
    <name evidence="2" type="primary">LOC123439518</name>
</gene>
<keyword evidence="1" id="KW-0732">Signal</keyword>
<evidence type="ECO:0000256" key="1">
    <source>
        <dbReference type="SAM" id="SignalP"/>
    </source>
</evidence>
<sequence>MDAKRKAESLLIITLVVAAATSPVLVASGHEKATPTCLTEYSKLCGKGEKKDATCTAMVDKACSTEATSVTFIERLFTELAEVGEKKEEVFNLETSGGQDALKESVDKHGGCPGDKTVKDYSTQCGADCDKACMDPTCTDHCYVDCPYMAARFGYIMATPANKKAIEQDMDCFKHCAKEKDSSDNKCRDTCKLISSTPTPAPAKAA</sequence>
<protein>
    <submittedName>
        <fullName evidence="2">Uncharacterized protein</fullName>
    </submittedName>
</protein>
<dbReference type="OrthoDB" id="618823at2759"/>
<reference evidence="2" key="3">
    <citation type="submission" date="2022-01" db="UniProtKB">
        <authorList>
            <consortium name="EnsemblPlants"/>
        </authorList>
    </citation>
    <scope>IDENTIFICATION</scope>
    <source>
        <strain evidence="2">subsp. vulgare</strain>
    </source>
</reference>
<reference evidence="3" key="1">
    <citation type="journal article" date="2012" name="Nature">
        <title>A physical, genetic and functional sequence assembly of the barley genome.</title>
        <authorList>
            <consortium name="The International Barley Genome Sequencing Consortium"/>
            <person name="Mayer K.F."/>
            <person name="Waugh R."/>
            <person name="Brown J.W."/>
            <person name="Schulman A."/>
            <person name="Langridge P."/>
            <person name="Platzer M."/>
            <person name="Fincher G.B."/>
            <person name="Muehlbauer G.J."/>
            <person name="Sato K."/>
            <person name="Close T.J."/>
            <person name="Wise R.P."/>
            <person name="Stein N."/>
        </authorList>
    </citation>
    <scope>NUCLEOTIDE SEQUENCE [LARGE SCALE GENOMIC DNA]</scope>
    <source>
        <strain evidence="3">cv. Morex</strain>
    </source>
</reference>
<dbReference type="Gramene" id="HORVU.MOREX.r3.3HG0238480.1">
    <property type="protein sequence ID" value="HORVU.MOREX.r3.3HG0238480.1.CDS1"/>
    <property type="gene ID" value="HORVU.MOREX.r3.3HG0238480"/>
</dbReference>
<proteinExistence type="predicted"/>
<accession>A0A8I6WPX3</accession>
<evidence type="ECO:0000313" key="3">
    <source>
        <dbReference type="Proteomes" id="UP000011116"/>
    </source>
</evidence>
<dbReference type="AlphaFoldDB" id="A0A8I6WPX3"/>
<feature type="chain" id="PRO_5035230255" evidence="1">
    <location>
        <begin position="27"/>
        <end position="206"/>
    </location>
</feature>
<keyword evidence="3" id="KW-1185">Reference proteome</keyword>